<name>A0A0H3AA01_NITV4</name>
<dbReference type="SUPFAM" id="SSF50475">
    <property type="entry name" value="FMN-binding split barrel"/>
    <property type="match status" value="1"/>
</dbReference>
<proteinExistence type="predicted"/>
<dbReference type="HOGENOM" id="CLU_067890_1_2_7"/>
<protein>
    <submittedName>
        <fullName evidence="1">Pyridoxamine 5'-phosphate oxidase-related, FMN-binding protein</fullName>
    </submittedName>
</protein>
<dbReference type="Pfam" id="PF12900">
    <property type="entry name" value="Pyridox_ox_2"/>
    <property type="match status" value="1"/>
</dbReference>
<dbReference type="Gene3D" id="2.30.110.10">
    <property type="entry name" value="Electron Transport, Fmn-binding Protein, Chain A"/>
    <property type="match status" value="1"/>
</dbReference>
<organism evidence="1 2">
    <name type="scientific">Nitratidesulfovibrio vulgaris (strain DP4)</name>
    <name type="common">Desulfovibrio vulgaris</name>
    <dbReference type="NCBI Taxonomy" id="391774"/>
    <lineage>
        <taxon>Bacteria</taxon>
        <taxon>Pseudomonadati</taxon>
        <taxon>Thermodesulfobacteriota</taxon>
        <taxon>Desulfovibrionia</taxon>
        <taxon>Desulfovibrionales</taxon>
        <taxon>Desulfovibrionaceae</taxon>
        <taxon>Nitratidesulfovibrio</taxon>
    </lineage>
</organism>
<dbReference type="Proteomes" id="UP000009173">
    <property type="component" value="Chromosome"/>
</dbReference>
<dbReference type="PANTHER" id="PTHR34071:SF2">
    <property type="entry name" value="FLAVIN-NUCLEOTIDE-BINDING PROTEIN"/>
    <property type="match status" value="1"/>
</dbReference>
<sequence>MRRQERMMAEESMVWQVVEEARWMVLSLVEAANPYAVPVLFVTGEGCLYVHGAREGRKAALLSRGVACCCVFVAEAEVRPAPEGAPCCAFSLRYRSAVATGRAEAVDDADEAARIAGLFCERYGAGDRSLGDAAVDVTMFWRIAVDSLVGKKANC</sequence>
<dbReference type="InterPro" id="IPR024747">
    <property type="entry name" value="Pyridox_Oxase-rel"/>
</dbReference>
<reference evidence="2" key="1">
    <citation type="journal article" date="2009" name="Environ. Microbiol.">
        <title>Contribution of mobile genetic elements to Desulfovibrio vulgaris genome plasticity.</title>
        <authorList>
            <person name="Walker C.B."/>
            <person name="Stolyar S."/>
            <person name="Chivian D."/>
            <person name="Pinel N."/>
            <person name="Gabster J.A."/>
            <person name="Dehal P.S."/>
            <person name="He Z."/>
            <person name="Yang Z.K."/>
            <person name="Yen H.C."/>
            <person name="Zhou J."/>
            <person name="Wall J.D."/>
            <person name="Hazen T.C."/>
            <person name="Arkin A.P."/>
            <person name="Stahl D.A."/>
        </authorList>
    </citation>
    <scope>NUCLEOTIDE SEQUENCE [LARGE SCALE GENOMIC DNA]</scope>
    <source>
        <strain evidence="2">DP4</strain>
    </source>
</reference>
<gene>
    <name evidence="1" type="ordered locus">Dvul_2063</name>
</gene>
<dbReference type="EMBL" id="CP000527">
    <property type="protein sequence ID" value="ABM29079.1"/>
    <property type="molecule type" value="Genomic_DNA"/>
</dbReference>
<accession>A0A0H3AA01</accession>
<dbReference type="InterPro" id="IPR012349">
    <property type="entry name" value="Split_barrel_FMN-bd"/>
</dbReference>
<evidence type="ECO:0000313" key="1">
    <source>
        <dbReference type="EMBL" id="ABM29079.1"/>
    </source>
</evidence>
<evidence type="ECO:0000313" key="2">
    <source>
        <dbReference type="Proteomes" id="UP000009173"/>
    </source>
</evidence>
<dbReference type="AlphaFoldDB" id="A0A0H3AA01"/>
<dbReference type="RefSeq" id="WP_011792631.1">
    <property type="nucleotide sequence ID" value="NC_008751.1"/>
</dbReference>
<dbReference type="PANTHER" id="PTHR34071">
    <property type="entry name" value="5-NITROIMIDAZOLE ANTIBIOTICS RESISTANCE PROTEIN, NIMA-FAMILY-RELATED PROTEIN-RELATED"/>
    <property type="match status" value="1"/>
</dbReference>
<dbReference type="KEGG" id="dvl:Dvul_2063"/>